<dbReference type="SUPFAM" id="SSF143011">
    <property type="entry name" value="RelE-like"/>
    <property type="match status" value="1"/>
</dbReference>
<comment type="caution">
    <text evidence="3">The sequence shown here is derived from an EMBL/GenBank/DDBJ whole genome shotgun (WGS) entry which is preliminary data.</text>
</comment>
<proteinExistence type="predicted"/>
<evidence type="ECO:0000313" key="4">
    <source>
        <dbReference type="Proteomes" id="UP000285211"/>
    </source>
</evidence>
<keyword evidence="4" id="KW-1185">Reference proteome</keyword>
<sequence length="90" mass="10580">MYKISATKQFEKELKLCKKRGYDMSKLEAVISILEKTGTLPQKYRPHKLSGNYDNCWECHIKGDWLLVWLQNDNELTLLFINTGTHSDLF</sequence>
<accession>A0A3S2U3G1</accession>
<keyword evidence="1" id="KW-1277">Toxin-antitoxin system</keyword>
<evidence type="ECO:0000256" key="1">
    <source>
        <dbReference type="ARBA" id="ARBA00022649"/>
    </source>
</evidence>
<dbReference type="NCBIfam" id="TIGR02385">
    <property type="entry name" value="RelE_StbE"/>
    <property type="match status" value="1"/>
</dbReference>
<organism evidence="3 4">
    <name type="scientific">Flavobacterium sufflavum</name>
    <dbReference type="NCBI Taxonomy" id="1921138"/>
    <lineage>
        <taxon>Bacteria</taxon>
        <taxon>Pseudomonadati</taxon>
        <taxon>Bacteroidota</taxon>
        <taxon>Flavobacteriia</taxon>
        <taxon>Flavobacteriales</taxon>
        <taxon>Flavobacteriaceae</taxon>
        <taxon>Flavobacterium</taxon>
    </lineage>
</organism>
<evidence type="ECO:0000313" key="3">
    <source>
        <dbReference type="EMBL" id="RVT73924.1"/>
    </source>
</evidence>
<dbReference type="PANTHER" id="PTHR40588:SF1">
    <property type="entry name" value="MRNA INTERFERASE TOXIN YAFQ"/>
    <property type="match status" value="1"/>
</dbReference>
<evidence type="ECO:0000256" key="2">
    <source>
        <dbReference type="PIRSR" id="PIRSR006156-1"/>
    </source>
</evidence>
<name>A0A3S2U3G1_9FLAO</name>
<reference evidence="3 4" key="1">
    <citation type="submission" date="2019-01" db="EMBL/GenBank/DDBJ databases">
        <authorList>
            <person name="Chen W.-M."/>
        </authorList>
    </citation>
    <scope>NUCLEOTIDE SEQUENCE [LARGE SCALE GENOMIC DNA]</scope>
    <source>
        <strain evidence="3 4">BBQ-12</strain>
    </source>
</reference>
<protein>
    <submittedName>
        <fullName evidence="3">Type II toxin-antitoxin system YafQ family toxin</fullName>
    </submittedName>
</protein>
<dbReference type="GO" id="GO:0006402">
    <property type="term" value="P:mRNA catabolic process"/>
    <property type="evidence" value="ECO:0007669"/>
    <property type="project" value="TreeGrafter"/>
</dbReference>
<dbReference type="InterPro" id="IPR007712">
    <property type="entry name" value="RelE/ParE_toxin"/>
</dbReference>
<dbReference type="Gene3D" id="3.30.2310.20">
    <property type="entry name" value="RelE-like"/>
    <property type="match status" value="1"/>
</dbReference>
<dbReference type="PANTHER" id="PTHR40588">
    <property type="entry name" value="MRNA INTERFERASE TOXIN YAFQ"/>
    <property type="match status" value="1"/>
</dbReference>
<dbReference type="PIRSF" id="PIRSF006156">
    <property type="entry name" value="YafQ"/>
    <property type="match status" value="1"/>
</dbReference>
<dbReference type="EMBL" id="SACJ01000009">
    <property type="protein sequence ID" value="RVT73924.1"/>
    <property type="molecule type" value="Genomic_DNA"/>
</dbReference>
<dbReference type="GO" id="GO:0006415">
    <property type="term" value="P:translational termination"/>
    <property type="evidence" value="ECO:0007669"/>
    <property type="project" value="TreeGrafter"/>
</dbReference>
<dbReference type="InterPro" id="IPR035093">
    <property type="entry name" value="RelE/ParE_toxin_dom_sf"/>
</dbReference>
<dbReference type="OrthoDB" id="7030467at2"/>
<dbReference type="InterPro" id="IPR004386">
    <property type="entry name" value="Toxin_YafQ-like"/>
</dbReference>
<dbReference type="RefSeq" id="WP_128196398.1">
    <property type="nucleotide sequence ID" value="NZ_SACJ01000009.1"/>
</dbReference>
<dbReference type="GO" id="GO:0004521">
    <property type="term" value="F:RNA endonuclease activity"/>
    <property type="evidence" value="ECO:0007669"/>
    <property type="project" value="TreeGrafter"/>
</dbReference>
<dbReference type="AlphaFoldDB" id="A0A3S2U3G1"/>
<dbReference type="Proteomes" id="UP000285211">
    <property type="component" value="Unassembled WGS sequence"/>
</dbReference>
<gene>
    <name evidence="3" type="ORF">EOD40_13480</name>
</gene>
<dbReference type="Pfam" id="PF15738">
    <property type="entry name" value="YafQ_toxin"/>
    <property type="match status" value="1"/>
</dbReference>
<feature type="active site" description="Proton donor" evidence="2">
    <location>
        <position position="86"/>
    </location>
</feature>